<feature type="transmembrane region" description="Helical" evidence="1">
    <location>
        <begin position="25"/>
        <end position="47"/>
    </location>
</feature>
<dbReference type="EMBL" id="CP036274">
    <property type="protein sequence ID" value="QDU26203.1"/>
    <property type="molecule type" value="Genomic_DNA"/>
</dbReference>
<dbReference type="KEGG" id="aagg:ETAA8_12780"/>
<keyword evidence="1" id="KW-0812">Transmembrane</keyword>
<keyword evidence="1" id="KW-1133">Transmembrane helix</keyword>
<reference evidence="2 3" key="1">
    <citation type="submission" date="2019-02" db="EMBL/GenBank/DDBJ databases">
        <title>Deep-cultivation of Planctomycetes and their phenomic and genomic characterization uncovers novel biology.</title>
        <authorList>
            <person name="Wiegand S."/>
            <person name="Jogler M."/>
            <person name="Boedeker C."/>
            <person name="Pinto D."/>
            <person name="Vollmers J."/>
            <person name="Rivas-Marin E."/>
            <person name="Kohn T."/>
            <person name="Peeters S.H."/>
            <person name="Heuer A."/>
            <person name="Rast P."/>
            <person name="Oberbeckmann S."/>
            <person name="Bunk B."/>
            <person name="Jeske O."/>
            <person name="Meyerdierks A."/>
            <person name="Storesund J.E."/>
            <person name="Kallscheuer N."/>
            <person name="Luecker S."/>
            <person name="Lage O.M."/>
            <person name="Pohl T."/>
            <person name="Merkel B.J."/>
            <person name="Hornburger P."/>
            <person name="Mueller R.-W."/>
            <person name="Bruemmer F."/>
            <person name="Labrenz M."/>
            <person name="Spormann A.M."/>
            <person name="Op den Camp H."/>
            <person name="Overmann J."/>
            <person name="Amann R."/>
            <person name="Jetten M.S.M."/>
            <person name="Mascher T."/>
            <person name="Medema M.H."/>
            <person name="Devos D.P."/>
            <person name="Kaster A.-K."/>
            <person name="Ovreas L."/>
            <person name="Rohde M."/>
            <person name="Galperin M.Y."/>
            <person name="Jogler C."/>
        </authorList>
    </citation>
    <scope>NUCLEOTIDE SEQUENCE [LARGE SCALE GENOMIC DNA]</scope>
    <source>
        <strain evidence="2 3">ETA_A8</strain>
    </source>
</reference>
<accession>A0A517Y7I5</accession>
<proteinExistence type="predicted"/>
<name>A0A517Y7I5_9BACT</name>
<evidence type="ECO:0000256" key="1">
    <source>
        <dbReference type="SAM" id="Phobius"/>
    </source>
</evidence>
<evidence type="ECO:0000313" key="2">
    <source>
        <dbReference type="EMBL" id="QDU26203.1"/>
    </source>
</evidence>
<keyword evidence="3" id="KW-1185">Reference proteome</keyword>
<evidence type="ECO:0000313" key="3">
    <source>
        <dbReference type="Proteomes" id="UP000315017"/>
    </source>
</evidence>
<dbReference type="AlphaFoldDB" id="A0A517Y7I5"/>
<protein>
    <submittedName>
        <fullName evidence="2">Uncharacterized protein</fullName>
    </submittedName>
</protein>
<sequence>MTQPDPTTPESDQRFHDYVGNAIPWYVRVIWIGFWIFAIVYTIRYVFPSLRVELFQRF</sequence>
<gene>
    <name evidence="2" type="ORF">ETAA8_12780</name>
</gene>
<organism evidence="2 3">
    <name type="scientific">Anatilimnocola aggregata</name>
    <dbReference type="NCBI Taxonomy" id="2528021"/>
    <lineage>
        <taxon>Bacteria</taxon>
        <taxon>Pseudomonadati</taxon>
        <taxon>Planctomycetota</taxon>
        <taxon>Planctomycetia</taxon>
        <taxon>Pirellulales</taxon>
        <taxon>Pirellulaceae</taxon>
        <taxon>Anatilimnocola</taxon>
    </lineage>
</organism>
<dbReference type="Proteomes" id="UP000315017">
    <property type="component" value="Chromosome"/>
</dbReference>
<dbReference type="RefSeq" id="WP_202921601.1">
    <property type="nucleotide sequence ID" value="NZ_CP036274.1"/>
</dbReference>
<keyword evidence="1" id="KW-0472">Membrane</keyword>